<dbReference type="HOGENOM" id="CLU_2817895_0_0_1"/>
<dbReference type="EnsemblProtists" id="HpaT803018">
    <property type="protein sequence ID" value="HpaP803018"/>
    <property type="gene ID" value="HpaG803018"/>
</dbReference>
<reference evidence="1" key="2">
    <citation type="submission" date="2015-06" db="UniProtKB">
        <authorList>
            <consortium name="EnsemblProtists"/>
        </authorList>
    </citation>
    <scope>IDENTIFICATION</scope>
    <source>
        <strain evidence="1">Emoy2</strain>
    </source>
</reference>
<evidence type="ECO:0000313" key="2">
    <source>
        <dbReference type="Proteomes" id="UP000011713"/>
    </source>
</evidence>
<accession>M4B9Q8</accession>
<protein>
    <submittedName>
        <fullName evidence="1">Uncharacterized protein</fullName>
    </submittedName>
</protein>
<organism evidence="1 2">
    <name type="scientific">Hyaloperonospora arabidopsidis (strain Emoy2)</name>
    <name type="common">Downy mildew agent</name>
    <name type="synonym">Peronospora arabidopsidis</name>
    <dbReference type="NCBI Taxonomy" id="559515"/>
    <lineage>
        <taxon>Eukaryota</taxon>
        <taxon>Sar</taxon>
        <taxon>Stramenopiles</taxon>
        <taxon>Oomycota</taxon>
        <taxon>Peronosporomycetes</taxon>
        <taxon>Peronosporales</taxon>
        <taxon>Peronosporaceae</taxon>
        <taxon>Hyaloperonospora</taxon>
    </lineage>
</organism>
<keyword evidence="2" id="KW-1185">Reference proteome</keyword>
<dbReference type="Proteomes" id="UP000011713">
    <property type="component" value="Unassembled WGS sequence"/>
</dbReference>
<dbReference type="InParanoid" id="M4B9Q8"/>
<reference evidence="2" key="1">
    <citation type="journal article" date="2010" name="Science">
        <title>Signatures of adaptation to obligate biotrophy in the Hyaloperonospora arabidopsidis genome.</title>
        <authorList>
            <person name="Baxter L."/>
            <person name="Tripathy S."/>
            <person name="Ishaque N."/>
            <person name="Boot N."/>
            <person name="Cabral A."/>
            <person name="Kemen E."/>
            <person name="Thines M."/>
            <person name="Ah-Fong A."/>
            <person name="Anderson R."/>
            <person name="Badejoko W."/>
            <person name="Bittner-Eddy P."/>
            <person name="Boore J.L."/>
            <person name="Chibucos M.C."/>
            <person name="Coates M."/>
            <person name="Dehal P."/>
            <person name="Delehaunty K."/>
            <person name="Dong S."/>
            <person name="Downton P."/>
            <person name="Dumas B."/>
            <person name="Fabro G."/>
            <person name="Fronick C."/>
            <person name="Fuerstenberg S.I."/>
            <person name="Fulton L."/>
            <person name="Gaulin E."/>
            <person name="Govers F."/>
            <person name="Hughes L."/>
            <person name="Humphray S."/>
            <person name="Jiang R.H."/>
            <person name="Judelson H."/>
            <person name="Kamoun S."/>
            <person name="Kyung K."/>
            <person name="Meijer H."/>
            <person name="Minx P."/>
            <person name="Morris P."/>
            <person name="Nelson J."/>
            <person name="Phuntumart V."/>
            <person name="Qutob D."/>
            <person name="Rehmany A."/>
            <person name="Rougon-Cardoso A."/>
            <person name="Ryden P."/>
            <person name="Torto-Alalibo T."/>
            <person name="Studholme D."/>
            <person name="Wang Y."/>
            <person name="Win J."/>
            <person name="Wood J."/>
            <person name="Clifton S.W."/>
            <person name="Rogers J."/>
            <person name="Van den Ackerveken G."/>
            <person name="Jones J.D."/>
            <person name="McDowell J.M."/>
            <person name="Beynon J."/>
            <person name="Tyler B.M."/>
        </authorList>
    </citation>
    <scope>NUCLEOTIDE SEQUENCE [LARGE SCALE GENOMIC DNA]</scope>
    <source>
        <strain evidence="2">Emoy2</strain>
    </source>
</reference>
<sequence length="67" mass="7944">MCCRTLREAWVTHNKKQDGNIRSVERERLNVRRCFPRTGCFLMPMRKMYTSGRCFALISGYAHILYA</sequence>
<evidence type="ECO:0000313" key="1">
    <source>
        <dbReference type="EnsemblProtists" id="HpaP803018"/>
    </source>
</evidence>
<proteinExistence type="predicted"/>
<dbReference type="EMBL" id="JH598031">
    <property type="status" value="NOT_ANNOTATED_CDS"/>
    <property type="molecule type" value="Genomic_DNA"/>
</dbReference>
<dbReference type="AlphaFoldDB" id="M4B9Q8"/>
<dbReference type="VEuPathDB" id="FungiDB:HpaG803018"/>
<name>M4B9Q8_HYAAE</name>